<gene>
    <name evidence="2" type="ORF">Ana3638_18505</name>
</gene>
<proteinExistence type="predicted"/>
<organism evidence="2 3">
    <name type="scientific">Anaerocolumna sedimenticola</name>
    <dbReference type="NCBI Taxonomy" id="2696063"/>
    <lineage>
        <taxon>Bacteria</taxon>
        <taxon>Bacillati</taxon>
        <taxon>Bacillota</taxon>
        <taxon>Clostridia</taxon>
        <taxon>Lachnospirales</taxon>
        <taxon>Lachnospiraceae</taxon>
        <taxon>Anaerocolumna</taxon>
    </lineage>
</organism>
<evidence type="ECO:0000313" key="2">
    <source>
        <dbReference type="EMBL" id="QHQ62531.1"/>
    </source>
</evidence>
<dbReference type="RefSeq" id="WP_161839354.1">
    <property type="nucleotide sequence ID" value="NZ_CP048000.1"/>
</dbReference>
<reference evidence="2 3" key="1">
    <citation type="submission" date="2020-01" db="EMBL/GenBank/DDBJ databases">
        <title>Genome analysis of Anaerocolumna sp. CBA3638.</title>
        <authorList>
            <person name="Kim J."/>
            <person name="Roh S.W."/>
        </authorList>
    </citation>
    <scope>NUCLEOTIDE SEQUENCE [LARGE SCALE GENOMIC DNA]</scope>
    <source>
        <strain evidence="2 3">CBA3638</strain>
    </source>
</reference>
<feature type="compositionally biased region" description="Basic and acidic residues" evidence="1">
    <location>
        <begin position="265"/>
        <end position="276"/>
    </location>
</feature>
<dbReference type="KEGG" id="anr:Ana3638_18505"/>
<sequence length="295" mass="33590">MAVCKLCKTNIPDDGNEYCEKCFDNERAKLDESYLDNLLKSVTNSQISKRTLRSEKLTPDINSDFANTSSYNTLSINEKVLFNRNITQNITKQDEKNLRDEDKENELNTITDDDILSLLQDSNVDTDSEKQSDNDNENSYYDEKDSSEMEDTDEDLLALLDMISAQDEANNNKAEELYKSVHEPEETVSVSEESPYPDVEDFLSIDDLPEEITDNFLEESDTNEGKPNTANDMGGIFSDVLSAVDSLQDKDEIKLNNSNPSVPEADNKNNKMETKEKRKVSGRKYLVKKKIKKEI</sequence>
<feature type="region of interest" description="Disordered" evidence="1">
    <location>
        <begin position="123"/>
        <end position="151"/>
    </location>
</feature>
<accession>A0A6P1TRI8</accession>
<dbReference type="AlphaFoldDB" id="A0A6P1TRI8"/>
<evidence type="ECO:0000256" key="1">
    <source>
        <dbReference type="SAM" id="MobiDB-lite"/>
    </source>
</evidence>
<keyword evidence="3" id="KW-1185">Reference proteome</keyword>
<protein>
    <submittedName>
        <fullName evidence="2">Uncharacterized protein</fullName>
    </submittedName>
</protein>
<dbReference type="EMBL" id="CP048000">
    <property type="protein sequence ID" value="QHQ62531.1"/>
    <property type="molecule type" value="Genomic_DNA"/>
</dbReference>
<name>A0A6P1TRI8_9FIRM</name>
<evidence type="ECO:0000313" key="3">
    <source>
        <dbReference type="Proteomes" id="UP000464314"/>
    </source>
</evidence>
<dbReference type="Proteomes" id="UP000464314">
    <property type="component" value="Chromosome"/>
</dbReference>
<feature type="region of interest" description="Disordered" evidence="1">
    <location>
        <begin position="250"/>
        <end position="281"/>
    </location>
</feature>